<evidence type="ECO:0000313" key="2">
    <source>
        <dbReference type="EMBL" id="CAB4707417.1"/>
    </source>
</evidence>
<reference evidence="3" key="1">
    <citation type="submission" date="2020-05" db="EMBL/GenBank/DDBJ databases">
        <authorList>
            <person name="Chiriac C."/>
            <person name="Salcher M."/>
            <person name="Ghai R."/>
            <person name="Kavagutti S V."/>
        </authorList>
    </citation>
    <scope>NUCLEOTIDE SEQUENCE</scope>
</reference>
<name>A0A6J6TFA8_9ZZZZ</name>
<evidence type="ECO:0000313" key="3">
    <source>
        <dbReference type="EMBL" id="CAB4745896.1"/>
    </source>
</evidence>
<evidence type="ECO:0000313" key="1">
    <source>
        <dbReference type="EMBL" id="CAB4661312.1"/>
    </source>
</evidence>
<proteinExistence type="predicted"/>
<sequence length="43" mass="4614">MAYSFLAARTLYLLHFDQQGHDFTQLHQVIGIRAAPGGALGAG</sequence>
<protein>
    <submittedName>
        <fullName evidence="3">Unannotated protein</fullName>
    </submittedName>
</protein>
<organism evidence="3">
    <name type="scientific">freshwater metagenome</name>
    <dbReference type="NCBI Taxonomy" id="449393"/>
    <lineage>
        <taxon>unclassified sequences</taxon>
        <taxon>metagenomes</taxon>
        <taxon>ecological metagenomes</taxon>
    </lineage>
</organism>
<evidence type="ECO:0000313" key="4">
    <source>
        <dbReference type="EMBL" id="CAB5023460.1"/>
    </source>
</evidence>
<dbReference type="EMBL" id="CAEZXZ010000113">
    <property type="protein sequence ID" value="CAB4707417.1"/>
    <property type="molecule type" value="Genomic_DNA"/>
</dbReference>
<dbReference type="EMBL" id="CAFBPJ010000130">
    <property type="protein sequence ID" value="CAB5023460.1"/>
    <property type="molecule type" value="Genomic_DNA"/>
</dbReference>
<accession>A0A6J6TFA8</accession>
<dbReference type="EMBL" id="CAEZWW010000004">
    <property type="protein sequence ID" value="CAB4661312.1"/>
    <property type="molecule type" value="Genomic_DNA"/>
</dbReference>
<gene>
    <name evidence="1" type="ORF">UFOPK2310_00070</name>
    <name evidence="2" type="ORF">UFOPK2625_00814</name>
    <name evidence="3" type="ORF">UFOPK2809_00628</name>
    <name evidence="4" type="ORF">UFOPK4092_01072</name>
</gene>
<dbReference type="EMBL" id="CAEZZA010000068">
    <property type="protein sequence ID" value="CAB4745896.1"/>
    <property type="molecule type" value="Genomic_DNA"/>
</dbReference>
<dbReference type="AlphaFoldDB" id="A0A6J6TFA8"/>